<feature type="region of interest" description="Disordered" evidence="1">
    <location>
        <begin position="1449"/>
        <end position="1474"/>
    </location>
</feature>
<evidence type="ECO:0000313" key="4">
    <source>
        <dbReference type="EMBL" id="KAL1503573.1"/>
    </source>
</evidence>
<evidence type="ECO:0000313" key="5">
    <source>
        <dbReference type="Proteomes" id="UP001515480"/>
    </source>
</evidence>
<sequence>MGGALQVNGGTVTIEERTLFERNTAPTGNGSTIYVSPNGEVRYVLPAPPGRWINIAQGTVFRFQPGSELSLDFPYFCPAGVVGGVLESEQTGPGCKQPCPAGSLCAAGSTVPSHCPMGSYCPRGVPAAILCPAGTFSNAEDLTSVEGCQTCTTGHVCPLGSVTPIPCPIGKYAELSGATSIEACSACPLHMTTLHLGATGLTQCICASGRVPLAGGVCGCPAGFRYERGTADTCEPCPSGLSSAPGSSSCDLCAAGRYLAFGQTASAANCILCPPGAFCETNTTVETLKILHGYWRLTTLTSKISACAKTASAGDPPACKGGTAGAATCAANHTGPLCEVCLQDHQYFNDGACRNCPPADNGIIVAVAVLLSLLLPVGIFIFVYQQHSPKLWWISVPLRVGMHRAQILMSKFGLVPKVKLLLSFAQVVASLDSTYNVGLPESWFEWTNFLRFLGEVDWTGWMIPTACIVGNDMIRYLLLRSLAPLVLILIAPLAGAALSWTFRRNRRDNSPGGWHRLADWLPVSLFLTFCFTPSVSSTIFRAWHCVSFPFNDFGEERSFLAQDMSVSCDESEEYSRVLLVAWILVTIWPVGMVLTYAALLFPLRNDFHEEELQLPIVHATAFLHRDYKPAYFWWEVVSLLQRTVLTGWLLLIDDDLQFLRLFAAVVFSNAFLVLLLSCSPYKRLLDHALAVCCQILLARRDAKYSICTMNPPTFKQWHSRNVYACFLSHYKMEAASDARYLHDMLRKMLKSPVFLDSSELRDLRNLITDGVYKSDLVLLLATRGVLSRPWCLLELLAAARDNIPVVVVPIANAGFSFPRARVFVSNLEEEMKRVNSSGLQLLYAKTGNDLNPLKDALIRILDANEHKHVIFNPHANDDAIVATMMDVVELMATVSHRTISWEGAPVSTVDSCGEVSGKPNKIEKRELAREDTNLIYTEKGLERTGSKGSAYKNTFFICCSRSDVLQHARVLRSELSKKVDKSCVIGGRPEAFNFARAAECYVVLMSKNLLHTTEVLLEIWTALQQDIPIVTVIVTGYGYDYEDASMFLLNFPRSLAHLSSGAYDELRRKLPSDVNLASFGERLHSSLTAIIALSWAPEGSIHQMDALTHEQLHLEAHTPRLASWPRRASMHEFLTVLDLPLAAPQIWALRDNTEFDEHLAAYEKQIFALVWREVSKDEEDEEVLTRKCKLTFRENPVPRALRSLLKNPELAIHTIAKWHVHKFDEAHPYEFTVEPPALADRISISGKQWVVPVSESMCRMYCRDCVKVTRMPGLVISQIEKVIFKGMVDSYNLFPWRVQAFIDAKPHLFPASVRERDSAPALSCKSMRLSAGRAKEEPQPSDAPRPPALWRGLPPPTALRYPPAAGLPREVRMAAVAGWMLKMGRSFPYRWYQRFYAFDEVERRLLVYIFKRDRGFVFRGQARVVVGHALAPTPLMLLELQQQELATGRVLSQGRRRRHAQPLDSSLRPSPSLLLRPRDEEEQLRWLAAVNAASCEDASEETAASRPSRSSARLTRWPSQRVSLRRHSARPPPAGALPSAESGELTQAQQRAAVRLQAVARGRRERASSGVRLLGRPALPPRFDDATVEGWLEKRGAGFPYKWQPRYFVRSRRVSSRAIGSLLHPRIPLQVFMASTKTVHYFASDGVEGSSYETKGEVVITALAPGAHPLELVFEVASSAIADGKAIGTDSPAASRGRTLLARAFTSHDHAKWVASWGEALRSDSEAQAAVKLQAAARGRREQALSASRHGRPQLPQGMDGATVEGWLVKRGTGFPYKWQRRYFVYFDATRTLHYFSTESNGETEAKGEVVISSVKPYTVESFGLKFEISSSSRAGGQSVVQEKANQSRSLLARAANKDEQTRWIAAIGMPDESLLPASAPLNNTL</sequence>
<feature type="transmembrane region" description="Helical" evidence="2">
    <location>
        <begin position="577"/>
        <end position="599"/>
    </location>
</feature>
<feature type="compositionally biased region" description="Low complexity" evidence="1">
    <location>
        <begin position="1462"/>
        <end position="1474"/>
    </location>
</feature>
<feature type="transmembrane region" description="Helical" evidence="2">
    <location>
        <begin position="658"/>
        <end position="676"/>
    </location>
</feature>
<feature type="domain" description="PH" evidence="3">
    <location>
        <begin position="1761"/>
        <end position="1873"/>
    </location>
</feature>
<feature type="transmembrane region" description="Helical" evidence="2">
    <location>
        <begin position="482"/>
        <end position="500"/>
    </location>
</feature>
<dbReference type="SUPFAM" id="SSF52200">
    <property type="entry name" value="Toll/Interleukin receptor TIR domain"/>
    <property type="match status" value="1"/>
</dbReference>
<comment type="caution">
    <text evidence="4">The sequence shown here is derived from an EMBL/GenBank/DDBJ whole genome shotgun (WGS) entry which is preliminary data.</text>
</comment>
<name>A0AB34IR08_PRYPA</name>
<dbReference type="Pfam" id="PF07699">
    <property type="entry name" value="Ephrin_rec_like"/>
    <property type="match status" value="1"/>
</dbReference>
<dbReference type="PROSITE" id="PS50096">
    <property type="entry name" value="IQ"/>
    <property type="match status" value="1"/>
</dbReference>
<dbReference type="InterPro" id="IPR011641">
    <property type="entry name" value="Tyr-kin_ephrin_A/B_rcpt-like"/>
</dbReference>
<feature type="region of interest" description="Disordered" evidence="1">
    <location>
        <begin position="1497"/>
        <end position="1549"/>
    </location>
</feature>
<dbReference type="PANTHER" id="PTHR11319:SF35">
    <property type="entry name" value="OUTER MEMBRANE PROTEIN PMPC-RELATED"/>
    <property type="match status" value="1"/>
</dbReference>
<feature type="region of interest" description="Disordered" evidence="1">
    <location>
        <begin position="1330"/>
        <end position="1349"/>
    </location>
</feature>
<feature type="domain" description="PH" evidence="3">
    <location>
        <begin position="1585"/>
        <end position="1722"/>
    </location>
</feature>
<keyword evidence="2" id="KW-0812">Transmembrane</keyword>
<dbReference type="CDD" id="cd00821">
    <property type="entry name" value="PH"/>
    <property type="match status" value="1"/>
</dbReference>
<feature type="compositionally biased region" description="Low complexity" evidence="1">
    <location>
        <begin position="1501"/>
        <end position="1516"/>
    </location>
</feature>
<dbReference type="SMART" id="SM00233">
    <property type="entry name" value="PH"/>
    <property type="match status" value="3"/>
</dbReference>
<keyword evidence="5" id="KW-1185">Reference proteome</keyword>
<feature type="domain" description="PH" evidence="3">
    <location>
        <begin position="1373"/>
        <end position="1495"/>
    </location>
</feature>
<dbReference type="Gene3D" id="3.40.50.10140">
    <property type="entry name" value="Toll/interleukin-1 receptor homology (TIR) domain"/>
    <property type="match status" value="1"/>
</dbReference>
<feature type="transmembrane region" description="Helical" evidence="2">
    <location>
        <begin position="520"/>
        <end position="540"/>
    </location>
</feature>
<evidence type="ECO:0000256" key="1">
    <source>
        <dbReference type="SAM" id="MobiDB-lite"/>
    </source>
</evidence>
<dbReference type="Pfam" id="PF00169">
    <property type="entry name" value="PH"/>
    <property type="match status" value="1"/>
</dbReference>
<feature type="transmembrane region" description="Helical" evidence="2">
    <location>
        <begin position="631"/>
        <end position="651"/>
    </location>
</feature>
<dbReference type="InterPro" id="IPR011993">
    <property type="entry name" value="PH-like_dom_sf"/>
</dbReference>
<dbReference type="InterPro" id="IPR035897">
    <property type="entry name" value="Toll_tir_struct_dom_sf"/>
</dbReference>
<dbReference type="SMART" id="SM01411">
    <property type="entry name" value="Ephrin_rec_like"/>
    <property type="match status" value="4"/>
</dbReference>
<keyword evidence="2" id="KW-1133">Transmembrane helix</keyword>
<accession>A0AB34IR08</accession>
<dbReference type="Gene3D" id="2.30.29.30">
    <property type="entry name" value="Pleckstrin-homology domain (PH domain)/Phosphotyrosine-binding domain (PTB)"/>
    <property type="match status" value="1"/>
</dbReference>
<proteinExistence type="predicted"/>
<protein>
    <recommendedName>
        <fullName evidence="3">PH domain-containing protein</fullName>
    </recommendedName>
</protein>
<dbReference type="SUPFAM" id="SSF57184">
    <property type="entry name" value="Growth factor receptor domain"/>
    <property type="match status" value="1"/>
</dbReference>
<dbReference type="Proteomes" id="UP001515480">
    <property type="component" value="Unassembled WGS sequence"/>
</dbReference>
<dbReference type="EMBL" id="JBGBPQ010000021">
    <property type="protein sequence ID" value="KAL1503573.1"/>
    <property type="molecule type" value="Genomic_DNA"/>
</dbReference>
<gene>
    <name evidence="4" type="ORF">AB1Y20_012051</name>
</gene>
<dbReference type="InterPro" id="IPR001849">
    <property type="entry name" value="PH_domain"/>
</dbReference>
<evidence type="ECO:0000256" key="2">
    <source>
        <dbReference type="SAM" id="Phobius"/>
    </source>
</evidence>
<dbReference type="PANTHER" id="PTHR11319">
    <property type="entry name" value="G PROTEIN-COUPLED RECEPTOR-RELATED"/>
    <property type="match status" value="1"/>
</dbReference>
<dbReference type="Gene3D" id="2.10.50.10">
    <property type="entry name" value="Tumor Necrosis Factor Receptor, subunit A, domain 2"/>
    <property type="match status" value="2"/>
</dbReference>
<dbReference type="PROSITE" id="PS50003">
    <property type="entry name" value="PH_DOMAIN"/>
    <property type="match status" value="3"/>
</dbReference>
<reference evidence="4 5" key="1">
    <citation type="journal article" date="2024" name="Science">
        <title>Giant polyketide synthase enzymes in the biosynthesis of giant marine polyether toxins.</title>
        <authorList>
            <person name="Fallon T.R."/>
            <person name="Shende V.V."/>
            <person name="Wierzbicki I.H."/>
            <person name="Pendleton A.L."/>
            <person name="Watervoot N.F."/>
            <person name="Auber R.P."/>
            <person name="Gonzalez D.J."/>
            <person name="Wisecaver J.H."/>
            <person name="Moore B.S."/>
        </authorList>
    </citation>
    <scope>NUCLEOTIDE SEQUENCE [LARGE SCALE GENOMIC DNA]</scope>
    <source>
        <strain evidence="4 5">12B1</strain>
    </source>
</reference>
<organism evidence="4 5">
    <name type="scientific">Prymnesium parvum</name>
    <name type="common">Toxic golden alga</name>
    <dbReference type="NCBI Taxonomy" id="97485"/>
    <lineage>
        <taxon>Eukaryota</taxon>
        <taxon>Haptista</taxon>
        <taxon>Haptophyta</taxon>
        <taxon>Prymnesiophyceae</taxon>
        <taxon>Prymnesiales</taxon>
        <taxon>Prymnesiaceae</taxon>
        <taxon>Prymnesium</taxon>
    </lineage>
</organism>
<dbReference type="InterPro" id="IPR009030">
    <property type="entry name" value="Growth_fac_rcpt_cys_sf"/>
</dbReference>
<feature type="transmembrane region" description="Helical" evidence="2">
    <location>
        <begin position="363"/>
        <end position="384"/>
    </location>
</feature>
<dbReference type="SUPFAM" id="SSF50729">
    <property type="entry name" value="PH domain-like"/>
    <property type="match status" value="1"/>
</dbReference>
<keyword evidence="2" id="KW-0472">Membrane</keyword>
<evidence type="ECO:0000259" key="3">
    <source>
        <dbReference type="PROSITE" id="PS50003"/>
    </source>
</evidence>